<dbReference type="InterPro" id="IPR003305">
    <property type="entry name" value="CenC_carb-bd"/>
</dbReference>
<evidence type="ECO:0000313" key="5">
    <source>
        <dbReference type="Proteomes" id="UP000053429"/>
    </source>
</evidence>
<sequence>MRHVTDTRRFIAGLVVTLLLACATVVLTPAVQAQAAGTSYYVDCSAAANGTGTSGSPWNSLAGPNAKTFAPGDQLLLKRGTTCTGTLHPLGSGSAAGGSISIDAYGTGALPIIAGGGGTDAIYLHNQEYWEISNLEVTNTGAVKGANARRGVYVVLENYGTGNHYKVSNLNIHDVNGNNSKEVDGSAGILFAVLGTTTPSAFNDVDIDGNTVANIARSGINMSSTWLCRPSIGCNTPAWTPWTGVVVHNNTVHDTDGDGIVVQMSQDALIEHNVVYNAAKAPNAANAGIWAWDSDGTVIQYNEAYGTKKLTGNPDGQGFDVDYGQDGTVVQYNYSHDNEGGFLLFCGCGGGSRLSSNAVVRYNVSEDDRLRVVNMLGSQDSKFYNNTIYLPSGSTANVFEVTGAWNDLTLANNLIYNLGSGGYAYTSGQPASNFAWRNNLFYGNHPASEPTGNGNITGDPLLASPGSGGTGIGSVAGYQISSSSSPAIGAGVVIPDNGGKDYWGSAVPSVCAPDIGADQFSTPSDATCLANENLGFEKGSLTAWSAWNSASVVNSGAHSGTYAARVGPSPASVEQNVPVAPRTTYRVSGWVKSAVAGEVMNVGVKNTGGLETTASASGTGWTFVSADFTTGAANGTVRLYCYKSSGTGNGYCDDLAVTPVKNYAINGNFESGHTVPWRNGDFSLTGTAANGNAAGLTNASLTSGSLFQIVTGLTPNTTYRLTGSLASQTAGTTTALEAKLYNGTAVTSASTTSSTYSKQSTTFTTGAGVTSARIYCHLVSGSGDGYCDEVTLTQQ</sequence>
<comment type="caution">
    <text evidence="4">The sequence shown here is derived from an EMBL/GenBank/DDBJ whole genome shotgun (WGS) entry which is preliminary data.</text>
</comment>
<dbReference type="STRING" id="661399.AQJ67_18660"/>
<dbReference type="PROSITE" id="PS51257">
    <property type="entry name" value="PROKAR_LIPOPROTEIN"/>
    <property type="match status" value="1"/>
</dbReference>
<dbReference type="Gene3D" id="2.60.120.260">
    <property type="entry name" value="Galactose-binding domain-like"/>
    <property type="match status" value="2"/>
</dbReference>
<feature type="chain" id="PRO_5007107543" description="CBM-cenC domain-containing protein" evidence="2">
    <location>
        <begin position="36"/>
        <end position="795"/>
    </location>
</feature>
<dbReference type="Pfam" id="PF02018">
    <property type="entry name" value="CBM_4_9"/>
    <property type="match status" value="1"/>
</dbReference>
<proteinExistence type="predicted"/>
<evidence type="ECO:0000313" key="4">
    <source>
        <dbReference type="EMBL" id="KUO03016.1"/>
    </source>
</evidence>
<dbReference type="GO" id="GO:0016798">
    <property type="term" value="F:hydrolase activity, acting on glycosyl bonds"/>
    <property type="evidence" value="ECO:0007669"/>
    <property type="project" value="InterPro"/>
</dbReference>
<dbReference type="InterPro" id="IPR006626">
    <property type="entry name" value="PbH1"/>
</dbReference>
<feature type="signal peptide" evidence="2">
    <location>
        <begin position="1"/>
        <end position="35"/>
    </location>
</feature>
<dbReference type="RefSeq" id="WP_062720139.1">
    <property type="nucleotide sequence ID" value="NZ_KQ948929.1"/>
</dbReference>
<dbReference type="SUPFAM" id="SSF49785">
    <property type="entry name" value="Galactose-binding domain-like"/>
    <property type="match status" value="1"/>
</dbReference>
<reference evidence="4 5" key="1">
    <citation type="submission" date="2015-10" db="EMBL/GenBank/DDBJ databases">
        <title>Draft genome sequence of Streptomyces caeruleatus NRRL B-24802, type strain for the species Streptomyces caeruleatus.</title>
        <authorList>
            <person name="Ruckert C."/>
            <person name="Winkler A."/>
            <person name="Kalinowski J."/>
            <person name="Kampfer P."/>
            <person name="Glaeser S."/>
        </authorList>
    </citation>
    <scope>NUCLEOTIDE SEQUENCE [LARGE SCALE GENOMIC DNA]</scope>
    <source>
        <strain evidence="4 5">NRRL B-24802</strain>
    </source>
</reference>
<dbReference type="SUPFAM" id="SSF51126">
    <property type="entry name" value="Pectin lyase-like"/>
    <property type="match status" value="1"/>
</dbReference>
<dbReference type="InterPro" id="IPR012334">
    <property type="entry name" value="Pectin_lyas_fold"/>
</dbReference>
<keyword evidence="1" id="KW-0378">Hydrolase</keyword>
<accession>A0A101U2N9</accession>
<dbReference type="Proteomes" id="UP000053429">
    <property type="component" value="Unassembled WGS sequence"/>
</dbReference>
<dbReference type="EMBL" id="LMWY01000022">
    <property type="protein sequence ID" value="KUO03016.1"/>
    <property type="molecule type" value="Genomic_DNA"/>
</dbReference>
<evidence type="ECO:0000256" key="1">
    <source>
        <dbReference type="ARBA" id="ARBA00022801"/>
    </source>
</evidence>
<keyword evidence="2" id="KW-0732">Signal</keyword>
<dbReference type="InterPro" id="IPR008979">
    <property type="entry name" value="Galactose-bd-like_sf"/>
</dbReference>
<dbReference type="AlphaFoldDB" id="A0A101U2N9"/>
<evidence type="ECO:0000259" key="3">
    <source>
        <dbReference type="Pfam" id="PF02018"/>
    </source>
</evidence>
<protein>
    <recommendedName>
        <fullName evidence="3">CBM-cenC domain-containing protein</fullName>
    </recommendedName>
</protein>
<evidence type="ECO:0000256" key="2">
    <source>
        <dbReference type="SAM" id="SignalP"/>
    </source>
</evidence>
<keyword evidence="5" id="KW-1185">Reference proteome</keyword>
<feature type="domain" description="CBM-cenC" evidence="3">
    <location>
        <begin position="533"/>
        <end position="642"/>
    </location>
</feature>
<organism evidence="4 5">
    <name type="scientific">Streptomyces caeruleatus</name>
    <dbReference type="NCBI Taxonomy" id="661399"/>
    <lineage>
        <taxon>Bacteria</taxon>
        <taxon>Bacillati</taxon>
        <taxon>Actinomycetota</taxon>
        <taxon>Actinomycetes</taxon>
        <taxon>Kitasatosporales</taxon>
        <taxon>Streptomycetaceae</taxon>
        <taxon>Streptomyces</taxon>
    </lineage>
</organism>
<dbReference type="SMART" id="SM00710">
    <property type="entry name" value="PbH1"/>
    <property type="match status" value="8"/>
</dbReference>
<name>A0A101U2N9_9ACTN</name>
<dbReference type="OrthoDB" id="3333873at2"/>
<dbReference type="InterPro" id="IPR011050">
    <property type="entry name" value="Pectin_lyase_fold/virulence"/>
</dbReference>
<gene>
    <name evidence="4" type="ORF">AQJ67_18660</name>
</gene>
<dbReference type="Gene3D" id="2.160.20.10">
    <property type="entry name" value="Single-stranded right-handed beta-helix, Pectin lyase-like"/>
    <property type="match status" value="1"/>
</dbReference>